<evidence type="ECO:0000313" key="1">
    <source>
        <dbReference type="EMBL" id="MBN1574289.1"/>
    </source>
</evidence>
<protein>
    <submittedName>
        <fullName evidence="1">Uncharacterized protein</fullName>
    </submittedName>
</protein>
<dbReference type="EMBL" id="JAFGIX010000071">
    <property type="protein sequence ID" value="MBN1574289.1"/>
    <property type="molecule type" value="Genomic_DNA"/>
</dbReference>
<dbReference type="AlphaFoldDB" id="A0A9D8KHP0"/>
<organism evidence="1 2">
    <name type="scientific">Candidatus Zymogenus saltonus</name>
    <dbReference type="NCBI Taxonomy" id="2844893"/>
    <lineage>
        <taxon>Bacteria</taxon>
        <taxon>Deltaproteobacteria</taxon>
        <taxon>Candidatus Zymogenia</taxon>
        <taxon>Candidatus Zymogeniales</taxon>
        <taxon>Candidatus Zymogenaceae</taxon>
        <taxon>Candidatus Zymogenus</taxon>
    </lineage>
</organism>
<sequence>MPETRNDLYLEIARDIMVAFSEKMELFGQSPENYGEGLGQTFNILAKEIKKTALDLKKFNPE</sequence>
<name>A0A9D8KHP0_9DELT</name>
<comment type="caution">
    <text evidence="1">The sequence shown here is derived from an EMBL/GenBank/DDBJ whole genome shotgun (WGS) entry which is preliminary data.</text>
</comment>
<dbReference type="Proteomes" id="UP000809273">
    <property type="component" value="Unassembled WGS sequence"/>
</dbReference>
<proteinExistence type="predicted"/>
<accession>A0A9D8KHP0</accession>
<evidence type="ECO:0000313" key="2">
    <source>
        <dbReference type="Proteomes" id="UP000809273"/>
    </source>
</evidence>
<reference evidence="1" key="1">
    <citation type="journal article" date="2021" name="Environ. Microbiol.">
        <title>Genomic characterization of three novel Desulfobacterota classes expand the metabolic and phylogenetic diversity of the phylum.</title>
        <authorList>
            <person name="Murphy C.L."/>
            <person name="Biggerstaff J."/>
            <person name="Eichhorn A."/>
            <person name="Ewing E."/>
            <person name="Shahan R."/>
            <person name="Soriano D."/>
            <person name="Stewart S."/>
            <person name="VanMol K."/>
            <person name="Walker R."/>
            <person name="Walters P."/>
            <person name="Elshahed M.S."/>
            <person name="Youssef N.H."/>
        </authorList>
    </citation>
    <scope>NUCLEOTIDE SEQUENCE</scope>
    <source>
        <strain evidence="1">Zod_Metabat.24</strain>
    </source>
</reference>
<gene>
    <name evidence="1" type="ORF">JW984_13910</name>
</gene>
<reference evidence="1" key="2">
    <citation type="submission" date="2021-01" db="EMBL/GenBank/DDBJ databases">
        <authorList>
            <person name="Hahn C.R."/>
            <person name="Youssef N.H."/>
            <person name="Elshahed M."/>
        </authorList>
    </citation>
    <scope>NUCLEOTIDE SEQUENCE</scope>
    <source>
        <strain evidence="1">Zod_Metabat.24</strain>
    </source>
</reference>